<dbReference type="Proteomes" id="UP001055811">
    <property type="component" value="Linkage Group LG09"/>
</dbReference>
<evidence type="ECO:0000313" key="1">
    <source>
        <dbReference type="EMBL" id="KAI3691315.1"/>
    </source>
</evidence>
<name>A0ACB8Z526_CICIN</name>
<evidence type="ECO:0000313" key="2">
    <source>
        <dbReference type="Proteomes" id="UP001055811"/>
    </source>
</evidence>
<dbReference type="EMBL" id="CM042017">
    <property type="protein sequence ID" value="KAI3691315.1"/>
    <property type="molecule type" value="Genomic_DNA"/>
</dbReference>
<reference evidence="2" key="1">
    <citation type="journal article" date="2022" name="Mol. Ecol. Resour.">
        <title>The genomes of chicory, endive, great burdock and yacon provide insights into Asteraceae palaeo-polyploidization history and plant inulin production.</title>
        <authorList>
            <person name="Fan W."/>
            <person name="Wang S."/>
            <person name="Wang H."/>
            <person name="Wang A."/>
            <person name="Jiang F."/>
            <person name="Liu H."/>
            <person name="Zhao H."/>
            <person name="Xu D."/>
            <person name="Zhang Y."/>
        </authorList>
    </citation>
    <scope>NUCLEOTIDE SEQUENCE [LARGE SCALE GENOMIC DNA]</scope>
    <source>
        <strain evidence="2">cv. Punajuju</strain>
    </source>
</reference>
<keyword evidence="2" id="KW-1185">Reference proteome</keyword>
<accession>A0ACB8Z526</accession>
<proteinExistence type="predicted"/>
<comment type="caution">
    <text evidence="1">The sequence shown here is derived from an EMBL/GenBank/DDBJ whole genome shotgun (WGS) entry which is preliminary data.</text>
</comment>
<gene>
    <name evidence="1" type="ORF">L2E82_49635</name>
</gene>
<reference evidence="1 2" key="2">
    <citation type="journal article" date="2022" name="Mol. Ecol. Resour.">
        <title>The genomes of chicory, endive, great burdock and yacon provide insights into Asteraceae paleo-polyploidization history and plant inulin production.</title>
        <authorList>
            <person name="Fan W."/>
            <person name="Wang S."/>
            <person name="Wang H."/>
            <person name="Wang A."/>
            <person name="Jiang F."/>
            <person name="Liu H."/>
            <person name="Zhao H."/>
            <person name="Xu D."/>
            <person name="Zhang Y."/>
        </authorList>
    </citation>
    <scope>NUCLEOTIDE SEQUENCE [LARGE SCALE GENOMIC DNA]</scope>
    <source>
        <strain evidence="2">cv. Punajuju</strain>
        <tissue evidence="1">Leaves</tissue>
    </source>
</reference>
<organism evidence="1 2">
    <name type="scientific">Cichorium intybus</name>
    <name type="common">Chicory</name>
    <dbReference type="NCBI Taxonomy" id="13427"/>
    <lineage>
        <taxon>Eukaryota</taxon>
        <taxon>Viridiplantae</taxon>
        <taxon>Streptophyta</taxon>
        <taxon>Embryophyta</taxon>
        <taxon>Tracheophyta</taxon>
        <taxon>Spermatophyta</taxon>
        <taxon>Magnoliopsida</taxon>
        <taxon>eudicotyledons</taxon>
        <taxon>Gunneridae</taxon>
        <taxon>Pentapetalae</taxon>
        <taxon>asterids</taxon>
        <taxon>campanulids</taxon>
        <taxon>Asterales</taxon>
        <taxon>Asteraceae</taxon>
        <taxon>Cichorioideae</taxon>
        <taxon>Cichorieae</taxon>
        <taxon>Cichoriinae</taxon>
        <taxon>Cichorium</taxon>
    </lineage>
</organism>
<protein>
    <submittedName>
        <fullName evidence="1">Uncharacterized protein</fullName>
    </submittedName>
</protein>
<sequence>MLKLDLRRWFGKCMISESREIKMVFDPLTECPAGAFICLACPAVADKIFAAAGGDQAVRWQYDICPSSCPYWFRPAGWGAHDLCQVRAPCVGRGAWRRVWFTLGVPANESLVSQSGVLQERFPQCWGKDSLARHLHQLWWRHPGETPSTVGEIGISRES</sequence>